<organism evidence="1 2">
    <name type="scientific">Seminavis robusta</name>
    <dbReference type="NCBI Taxonomy" id="568900"/>
    <lineage>
        <taxon>Eukaryota</taxon>
        <taxon>Sar</taxon>
        <taxon>Stramenopiles</taxon>
        <taxon>Ochrophyta</taxon>
        <taxon>Bacillariophyta</taxon>
        <taxon>Bacillariophyceae</taxon>
        <taxon>Bacillariophycidae</taxon>
        <taxon>Naviculales</taxon>
        <taxon>Naviculaceae</taxon>
        <taxon>Seminavis</taxon>
    </lineage>
</organism>
<comment type="caution">
    <text evidence="1">The sequence shown here is derived from an EMBL/GenBank/DDBJ whole genome shotgun (WGS) entry which is preliminary data.</text>
</comment>
<proteinExistence type="predicted"/>
<gene>
    <name evidence="1" type="ORF">SEMRO_1924_G305720.1</name>
</gene>
<sequence length="229" mass="25951">MIQTTKKNVQFAADEELETVHLVSSHGEPGKLFLSPLEFDSFKQSSMTEGCQARKQGIDKELECTFTNPGQDVQKKLHHYTRHSGYRGLERWICKAHYEERKQHREQAIQAILIGQKMAKGQGMNADEVSLQLRKVALVYCLDAKVFARRLGKADEAACSSKKIGNSHYQERTNRMKLKGRFSEHKKHCDCSSDHAMLAFDSQPRLALLNHSTSAHIVSTTRGPLTQLL</sequence>
<name>A0A9N8ETQ1_9STRA</name>
<dbReference type="Proteomes" id="UP001153069">
    <property type="component" value="Unassembled WGS sequence"/>
</dbReference>
<evidence type="ECO:0000313" key="1">
    <source>
        <dbReference type="EMBL" id="CAB9526997.1"/>
    </source>
</evidence>
<dbReference type="AlphaFoldDB" id="A0A9N8ETQ1"/>
<evidence type="ECO:0000313" key="2">
    <source>
        <dbReference type="Proteomes" id="UP001153069"/>
    </source>
</evidence>
<keyword evidence="2" id="KW-1185">Reference proteome</keyword>
<protein>
    <submittedName>
        <fullName evidence="1">Uncharacterized protein</fullName>
    </submittedName>
</protein>
<reference evidence="1" key="1">
    <citation type="submission" date="2020-06" db="EMBL/GenBank/DDBJ databases">
        <authorList>
            <consortium name="Plant Systems Biology data submission"/>
        </authorList>
    </citation>
    <scope>NUCLEOTIDE SEQUENCE</scope>
    <source>
        <strain evidence="1">D6</strain>
    </source>
</reference>
<accession>A0A9N8ETQ1</accession>
<dbReference type="EMBL" id="CAICTM010001922">
    <property type="protein sequence ID" value="CAB9526997.1"/>
    <property type="molecule type" value="Genomic_DNA"/>
</dbReference>